<evidence type="ECO:0000313" key="2">
    <source>
        <dbReference type="EMBL" id="EON76309.1"/>
    </source>
</evidence>
<reference evidence="2 3" key="1">
    <citation type="submission" date="2013-02" db="EMBL/GenBank/DDBJ databases">
        <title>A novel strain isolated from Lonar lake, Maharashtra, India.</title>
        <authorList>
            <person name="Singh A."/>
        </authorList>
    </citation>
    <scope>NUCLEOTIDE SEQUENCE [LARGE SCALE GENOMIC DNA]</scope>
    <source>
        <strain evidence="2 3">AK24</strain>
    </source>
</reference>
<dbReference type="Gene3D" id="3.40.630.30">
    <property type="match status" value="1"/>
</dbReference>
<dbReference type="RefSeq" id="WP_010855570.1">
    <property type="nucleotide sequence ID" value="NZ_AQHR01000088.1"/>
</dbReference>
<feature type="domain" description="N-acetyltransferase" evidence="1">
    <location>
        <begin position="4"/>
        <end position="132"/>
    </location>
</feature>
<dbReference type="Pfam" id="PF00583">
    <property type="entry name" value="Acetyltransf_1"/>
    <property type="match status" value="1"/>
</dbReference>
<dbReference type="OrthoDB" id="1096234at2"/>
<dbReference type="PANTHER" id="PTHR47237:SF2">
    <property type="entry name" value="BLL4206 PROTEIN"/>
    <property type="match status" value="1"/>
</dbReference>
<organism evidence="2 3">
    <name type="scientific">Lunatimonas lonarensis</name>
    <dbReference type="NCBI Taxonomy" id="1232681"/>
    <lineage>
        <taxon>Bacteria</taxon>
        <taxon>Pseudomonadati</taxon>
        <taxon>Bacteroidota</taxon>
        <taxon>Cytophagia</taxon>
        <taxon>Cytophagales</taxon>
        <taxon>Cyclobacteriaceae</taxon>
    </lineage>
</organism>
<dbReference type="AlphaFoldDB" id="R7ZQM2"/>
<keyword evidence="2" id="KW-0808">Transferase</keyword>
<dbReference type="PANTHER" id="PTHR47237">
    <property type="entry name" value="SLL0310 PROTEIN"/>
    <property type="match status" value="1"/>
</dbReference>
<dbReference type="STRING" id="1232681.ADIS_3437"/>
<keyword evidence="3" id="KW-1185">Reference proteome</keyword>
<dbReference type="Proteomes" id="UP000013909">
    <property type="component" value="Unassembled WGS sequence"/>
</dbReference>
<proteinExistence type="predicted"/>
<dbReference type="SUPFAM" id="SSF55729">
    <property type="entry name" value="Acyl-CoA N-acyltransferases (Nat)"/>
    <property type="match status" value="1"/>
</dbReference>
<dbReference type="PROSITE" id="PS51186">
    <property type="entry name" value="GNAT"/>
    <property type="match status" value="1"/>
</dbReference>
<accession>R7ZQM2</accession>
<dbReference type="GO" id="GO:0016747">
    <property type="term" value="F:acyltransferase activity, transferring groups other than amino-acyl groups"/>
    <property type="evidence" value="ECO:0007669"/>
    <property type="project" value="InterPro"/>
</dbReference>
<evidence type="ECO:0000259" key="1">
    <source>
        <dbReference type="PROSITE" id="PS51186"/>
    </source>
</evidence>
<evidence type="ECO:0000313" key="3">
    <source>
        <dbReference type="Proteomes" id="UP000013909"/>
    </source>
</evidence>
<dbReference type="EMBL" id="AQHR01000088">
    <property type="protein sequence ID" value="EON76309.1"/>
    <property type="molecule type" value="Genomic_DNA"/>
</dbReference>
<dbReference type="CDD" id="cd04301">
    <property type="entry name" value="NAT_SF"/>
    <property type="match status" value="1"/>
</dbReference>
<name>R7ZQM2_9BACT</name>
<dbReference type="InterPro" id="IPR016181">
    <property type="entry name" value="Acyl_CoA_acyltransferase"/>
</dbReference>
<comment type="caution">
    <text evidence="2">The sequence shown here is derived from an EMBL/GenBank/DDBJ whole genome shotgun (WGS) entry which is preliminary data.</text>
</comment>
<dbReference type="InterPro" id="IPR052729">
    <property type="entry name" value="Acyl/Acetyltrans_Enzymes"/>
</dbReference>
<dbReference type="InterPro" id="IPR000182">
    <property type="entry name" value="GNAT_dom"/>
</dbReference>
<dbReference type="Gene3D" id="3.40.630.90">
    <property type="match status" value="1"/>
</dbReference>
<protein>
    <submittedName>
        <fullName evidence="2">Putative acetyltransferase</fullName>
    </submittedName>
</protein>
<gene>
    <name evidence="2" type="ORF">ADIS_3437</name>
</gene>
<sequence>MPTTTIRLMTADDLDAAMALKDAEGWNQTREDWNLFLGMAPDSCLVAVEDDKVVGTVVGINYADRVAWIGMMLVNRSHRGRGISKMLMKAVIQSLNRVASIKLDATPAGFPVYRQLGFEEEYTLLRMVAYDPQSPSFSNVLVNSVGVLTEEEMVQIYPLDRRVFGADRGQVVQHAFRSMPGLACRIKSEQGAQGYLFARQGTRYLHLGTIVAQTDAEAKALLAFALNGFTGGWLVIDVPKEKQAWVSWLESCGFQVQRELFRMFLKGNPYPGDPTRVFAVCGPELG</sequence>
<dbReference type="Pfam" id="PF18014">
    <property type="entry name" value="Acetyltransf_18"/>
    <property type="match status" value="1"/>
</dbReference>
<dbReference type="InterPro" id="IPR041496">
    <property type="entry name" value="YitH/HolE_GNAT"/>
</dbReference>